<sequence length="228" mass="24756">MKLLELFGRLPAVIMYDLDGTLVDSVPDLAWSIDQMLTQLGMPAAGEDKVRLWVGNGVPVMVKRALADDMDGDQPGRVDEALFEKGYALFREAYSASCGKFSDVYPGVVEFLTAMQAQGVKQAVVTNKSGNFSAQLLEEKGLTQFFFQVIGGDTLPEKKPHPLPLLHVVEQCNVSVEDALMVGDSKNDVIAAKAAGIRVIGLPYGYNHGQPIETAEPDWVVSDLSELI</sequence>
<evidence type="ECO:0000256" key="3">
    <source>
        <dbReference type="ARBA" id="ARBA00004818"/>
    </source>
</evidence>
<keyword evidence="9 10" id="KW-0119">Carbohydrate metabolism</keyword>
<dbReference type="Gene3D" id="1.10.150.240">
    <property type="entry name" value="Putative phosphatase, domain 2"/>
    <property type="match status" value="1"/>
</dbReference>
<dbReference type="InterPro" id="IPR006439">
    <property type="entry name" value="HAD-SF_hydro_IA"/>
</dbReference>
<dbReference type="InterPro" id="IPR023198">
    <property type="entry name" value="PGP-like_dom2"/>
</dbReference>
<dbReference type="PANTHER" id="PTHR43434:SF1">
    <property type="entry name" value="PHOSPHOGLYCOLATE PHOSPHATASE"/>
    <property type="match status" value="1"/>
</dbReference>
<comment type="similarity">
    <text evidence="4 10">Belongs to the HAD-like hydrolase superfamily. CbbY/CbbZ/Gph/YieH family.</text>
</comment>
<accession>A0ABP8V496</accession>
<evidence type="ECO:0000256" key="5">
    <source>
        <dbReference type="ARBA" id="ARBA00013078"/>
    </source>
</evidence>
<evidence type="ECO:0000256" key="9">
    <source>
        <dbReference type="ARBA" id="ARBA00023277"/>
    </source>
</evidence>
<gene>
    <name evidence="11" type="ORF">GCM10023116_33460</name>
</gene>
<dbReference type="InterPro" id="IPR041492">
    <property type="entry name" value="HAD_2"/>
</dbReference>
<feature type="binding site" evidence="10">
    <location>
        <position position="19"/>
    </location>
    <ligand>
        <name>Mg(2+)</name>
        <dbReference type="ChEBI" id="CHEBI:18420"/>
    </ligand>
</feature>
<comment type="pathway">
    <text evidence="3 10">Organic acid metabolism; glycolate biosynthesis; glycolate from 2-phosphoglycolate: step 1/1.</text>
</comment>
<evidence type="ECO:0000256" key="4">
    <source>
        <dbReference type="ARBA" id="ARBA00006171"/>
    </source>
</evidence>
<evidence type="ECO:0000256" key="1">
    <source>
        <dbReference type="ARBA" id="ARBA00000830"/>
    </source>
</evidence>
<dbReference type="Pfam" id="PF13419">
    <property type="entry name" value="HAD_2"/>
    <property type="match status" value="1"/>
</dbReference>
<dbReference type="NCBIfam" id="TIGR01549">
    <property type="entry name" value="HAD-SF-IA-v1"/>
    <property type="match status" value="1"/>
</dbReference>
<dbReference type="InterPro" id="IPR037512">
    <property type="entry name" value="PGPase_prok"/>
</dbReference>
<evidence type="ECO:0000256" key="6">
    <source>
        <dbReference type="ARBA" id="ARBA00022723"/>
    </source>
</evidence>
<dbReference type="SFLD" id="SFLDS00003">
    <property type="entry name" value="Haloacid_Dehalogenase"/>
    <property type="match status" value="1"/>
</dbReference>
<feature type="binding site" evidence="10">
    <location>
        <position position="184"/>
    </location>
    <ligand>
        <name>Mg(2+)</name>
        <dbReference type="ChEBI" id="CHEBI:18420"/>
    </ligand>
</feature>
<comment type="caution">
    <text evidence="11">The sequence shown here is derived from an EMBL/GenBank/DDBJ whole genome shotgun (WGS) entry which is preliminary data.</text>
</comment>
<proteinExistence type="inferred from homology"/>
<comment type="function">
    <text evidence="10">Specifically catalyzes the dephosphorylation of 2-phosphoglycolate. Is involved in the dissimilation of the intracellular 2-phosphoglycolate formed during the DNA repair of 3'-phosphoglycolate ends, a major class of DNA lesions induced by oxidative stress.</text>
</comment>
<dbReference type="Gene3D" id="3.40.50.1000">
    <property type="entry name" value="HAD superfamily/HAD-like"/>
    <property type="match status" value="1"/>
</dbReference>
<keyword evidence="7 10" id="KW-0378">Hydrolase</keyword>
<comment type="cofactor">
    <cofactor evidence="2 10">
        <name>Mg(2+)</name>
        <dbReference type="ChEBI" id="CHEBI:18420"/>
    </cofactor>
</comment>
<dbReference type="SFLD" id="SFLDG01135">
    <property type="entry name" value="C1.5.6:_HAD__Beta-PGM__Phospha"/>
    <property type="match status" value="1"/>
</dbReference>
<dbReference type="Proteomes" id="UP001500604">
    <property type="component" value="Unassembled WGS sequence"/>
</dbReference>
<evidence type="ECO:0000256" key="10">
    <source>
        <dbReference type="HAMAP-Rule" id="MF_00495"/>
    </source>
</evidence>
<evidence type="ECO:0000313" key="12">
    <source>
        <dbReference type="Proteomes" id="UP001500604"/>
    </source>
</evidence>
<keyword evidence="8 10" id="KW-0460">Magnesium</keyword>
<comment type="catalytic activity">
    <reaction evidence="1 10">
        <text>2-phosphoglycolate + H2O = glycolate + phosphate</text>
        <dbReference type="Rhea" id="RHEA:14369"/>
        <dbReference type="ChEBI" id="CHEBI:15377"/>
        <dbReference type="ChEBI" id="CHEBI:29805"/>
        <dbReference type="ChEBI" id="CHEBI:43474"/>
        <dbReference type="ChEBI" id="CHEBI:58033"/>
        <dbReference type="EC" id="3.1.3.18"/>
    </reaction>
</comment>
<organism evidence="11 12">
    <name type="scientific">Kistimonas scapharcae</name>
    <dbReference type="NCBI Taxonomy" id="1036133"/>
    <lineage>
        <taxon>Bacteria</taxon>
        <taxon>Pseudomonadati</taxon>
        <taxon>Pseudomonadota</taxon>
        <taxon>Gammaproteobacteria</taxon>
        <taxon>Oceanospirillales</taxon>
        <taxon>Endozoicomonadaceae</taxon>
        <taxon>Kistimonas</taxon>
    </lineage>
</organism>
<dbReference type="InterPro" id="IPR050155">
    <property type="entry name" value="HAD-like_hydrolase_sf"/>
</dbReference>
<dbReference type="PANTHER" id="PTHR43434">
    <property type="entry name" value="PHOSPHOGLYCOLATE PHOSPHATASE"/>
    <property type="match status" value="1"/>
</dbReference>
<evidence type="ECO:0000256" key="2">
    <source>
        <dbReference type="ARBA" id="ARBA00001946"/>
    </source>
</evidence>
<dbReference type="CDD" id="cd16417">
    <property type="entry name" value="HAD_PGPase"/>
    <property type="match status" value="1"/>
</dbReference>
<dbReference type="PRINTS" id="PR00413">
    <property type="entry name" value="HADHALOGNASE"/>
</dbReference>
<reference evidence="12" key="1">
    <citation type="journal article" date="2019" name="Int. J. Syst. Evol. Microbiol.">
        <title>The Global Catalogue of Microorganisms (GCM) 10K type strain sequencing project: providing services to taxonomists for standard genome sequencing and annotation.</title>
        <authorList>
            <consortium name="The Broad Institute Genomics Platform"/>
            <consortium name="The Broad Institute Genome Sequencing Center for Infectious Disease"/>
            <person name="Wu L."/>
            <person name="Ma J."/>
        </authorList>
    </citation>
    <scope>NUCLEOTIDE SEQUENCE [LARGE SCALE GENOMIC DNA]</scope>
    <source>
        <strain evidence="12">JCM 17805</strain>
    </source>
</reference>
<feature type="active site" description="Nucleophile" evidence="10">
    <location>
        <position position="17"/>
    </location>
</feature>
<name>A0ABP8V496_9GAMM</name>
<dbReference type="SUPFAM" id="SSF56784">
    <property type="entry name" value="HAD-like"/>
    <property type="match status" value="1"/>
</dbReference>
<evidence type="ECO:0000256" key="8">
    <source>
        <dbReference type="ARBA" id="ARBA00022842"/>
    </source>
</evidence>
<dbReference type="EC" id="3.1.3.18" evidence="5 10"/>
<dbReference type="RefSeq" id="WP_345197367.1">
    <property type="nucleotide sequence ID" value="NZ_BAABFL010000435.1"/>
</dbReference>
<evidence type="ECO:0000313" key="11">
    <source>
        <dbReference type="EMBL" id="GAA4651063.1"/>
    </source>
</evidence>
<dbReference type="InterPro" id="IPR023214">
    <property type="entry name" value="HAD_sf"/>
</dbReference>
<protein>
    <recommendedName>
        <fullName evidence="5 10">Phosphoglycolate phosphatase</fullName>
        <shortName evidence="10">PGP</shortName>
        <shortName evidence="10">PGPase</shortName>
        <ecNumber evidence="5 10">3.1.3.18</ecNumber>
    </recommendedName>
</protein>
<keyword evidence="6 10" id="KW-0479">Metal-binding</keyword>
<dbReference type="HAMAP" id="MF_00495">
    <property type="entry name" value="GPH_hydrolase_bact"/>
    <property type="match status" value="1"/>
</dbReference>
<keyword evidence="12" id="KW-1185">Reference proteome</keyword>
<feature type="binding site" evidence="10">
    <location>
        <position position="17"/>
    </location>
    <ligand>
        <name>Mg(2+)</name>
        <dbReference type="ChEBI" id="CHEBI:18420"/>
    </ligand>
</feature>
<dbReference type="NCBIfam" id="NF009695">
    <property type="entry name" value="PRK13222.1-2"/>
    <property type="match status" value="1"/>
</dbReference>
<evidence type="ECO:0000256" key="7">
    <source>
        <dbReference type="ARBA" id="ARBA00022801"/>
    </source>
</evidence>
<dbReference type="NCBIfam" id="TIGR01449">
    <property type="entry name" value="PGP_bact"/>
    <property type="match status" value="1"/>
</dbReference>
<dbReference type="InterPro" id="IPR036412">
    <property type="entry name" value="HAD-like_sf"/>
</dbReference>
<dbReference type="EMBL" id="BAABFL010000435">
    <property type="protein sequence ID" value="GAA4651063.1"/>
    <property type="molecule type" value="Genomic_DNA"/>
</dbReference>
<dbReference type="NCBIfam" id="TIGR01509">
    <property type="entry name" value="HAD-SF-IA-v3"/>
    <property type="match status" value="1"/>
</dbReference>
<dbReference type="SFLD" id="SFLDG01129">
    <property type="entry name" value="C1.5:_HAD__Beta-PGM__Phosphata"/>
    <property type="match status" value="1"/>
</dbReference>